<reference evidence="2 3" key="1">
    <citation type="submission" date="2012-06" db="EMBL/GenBank/DDBJ databases">
        <title>Finished chromosome of genome of Cylindrospermum stagnale PCC 7417.</title>
        <authorList>
            <consortium name="US DOE Joint Genome Institute"/>
            <person name="Gugger M."/>
            <person name="Coursin T."/>
            <person name="Rippka R."/>
            <person name="Tandeau De Marsac N."/>
            <person name="Huntemann M."/>
            <person name="Wei C.-L."/>
            <person name="Han J."/>
            <person name="Detter J.C."/>
            <person name="Han C."/>
            <person name="Tapia R."/>
            <person name="Chen A."/>
            <person name="Kyrpides N."/>
            <person name="Mavromatis K."/>
            <person name="Markowitz V."/>
            <person name="Szeto E."/>
            <person name="Ivanova N."/>
            <person name="Pagani I."/>
            <person name="Pati A."/>
            <person name="Goodwin L."/>
            <person name="Nordberg H.P."/>
            <person name="Cantor M.N."/>
            <person name="Hua S.X."/>
            <person name="Woyke T."/>
            <person name="Kerfeld C.A."/>
        </authorList>
    </citation>
    <scope>NUCLEOTIDE SEQUENCE [LARGE SCALE GENOMIC DNA]</scope>
    <source>
        <strain evidence="2 3">PCC 7417</strain>
    </source>
</reference>
<feature type="compositionally biased region" description="Basic and acidic residues" evidence="1">
    <location>
        <begin position="81"/>
        <end position="90"/>
    </location>
</feature>
<dbReference type="Proteomes" id="UP000010475">
    <property type="component" value="Chromosome"/>
</dbReference>
<dbReference type="RefSeq" id="WP_015209669.1">
    <property type="nucleotide sequence ID" value="NC_019757.1"/>
</dbReference>
<dbReference type="HOGENOM" id="CLU_2092762_0_0_3"/>
<feature type="region of interest" description="Disordered" evidence="1">
    <location>
        <begin position="64"/>
        <end position="90"/>
    </location>
</feature>
<sequence length="116" mass="12762">MKQLISSLAISVIGMLLPTTAIARPLSSSGYPIVSPIEAQSFICFARTEDNKWLDLKSICQKANSSPTTSIGIEVDTNNEDNSRNNIDSKDFCNSPSQKDFFGNECGLRNFIRVNN</sequence>
<dbReference type="AlphaFoldDB" id="K9X418"/>
<evidence type="ECO:0000256" key="1">
    <source>
        <dbReference type="SAM" id="MobiDB-lite"/>
    </source>
</evidence>
<organism evidence="2 3">
    <name type="scientific">Cylindrospermum stagnale PCC 7417</name>
    <dbReference type="NCBI Taxonomy" id="56107"/>
    <lineage>
        <taxon>Bacteria</taxon>
        <taxon>Bacillati</taxon>
        <taxon>Cyanobacteriota</taxon>
        <taxon>Cyanophyceae</taxon>
        <taxon>Nostocales</taxon>
        <taxon>Nostocaceae</taxon>
        <taxon>Cylindrospermum</taxon>
    </lineage>
</organism>
<dbReference type="EMBL" id="CP003642">
    <property type="protein sequence ID" value="AFZ26427.1"/>
    <property type="molecule type" value="Genomic_DNA"/>
</dbReference>
<keyword evidence="3" id="KW-1185">Reference proteome</keyword>
<accession>K9X418</accession>
<evidence type="ECO:0000313" key="2">
    <source>
        <dbReference type="EMBL" id="AFZ26427.1"/>
    </source>
</evidence>
<dbReference type="KEGG" id="csg:Cylst_4334"/>
<gene>
    <name evidence="2" type="ORF">Cylst_4334</name>
</gene>
<name>K9X418_9NOST</name>
<evidence type="ECO:0000313" key="3">
    <source>
        <dbReference type="Proteomes" id="UP000010475"/>
    </source>
</evidence>
<proteinExistence type="predicted"/>
<protein>
    <submittedName>
        <fullName evidence="2">Uncharacterized protein</fullName>
    </submittedName>
</protein>